<evidence type="ECO:0000313" key="2">
    <source>
        <dbReference type="EMBL" id="CAG8550792.1"/>
    </source>
</evidence>
<feature type="region of interest" description="Disordered" evidence="1">
    <location>
        <begin position="1"/>
        <end position="58"/>
    </location>
</feature>
<protein>
    <submittedName>
        <fullName evidence="2">12140_t:CDS:1</fullName>
    </submittedName>
</protein>
<organism evidence="2 3">
    <name type="scientific">Funneliformis mosseae</name>
    <name type="common">Endomycorrhizal fungus</name>
    <name type="synonym">Glomus mosseae</name>
    <dbReference type="NCBI Taxonomy" id="27381"/>
    <lineage>
        <taxon>Eukaryota</taxon>
        <taxon>Fungi</taxon>
        <taxon>Fungi incertae sedis</taxon>
        <taxon>Mucoromycota</taxon>
        <taxon>Glomeromycotina</taxon>
        <taxon>Glomeromycetes</taxon>
        <taxon>Glomerales</taxon>
        <taxon>Glomeraceae</taxon>
        <taxon>Funneliformis</taxon>
    </lineage>
</organism>
<feature type="non-terminal residue" evidence="2">
    <location>
        <position position="58"/>
    </location>
</feature>
<comment type="caution">
    <text evidence="2">The sequence shown here is derived from an EMBL/GenBank/DDBJ whole genome shotgun (WGS) entry which is preliminary data.</text>
</comment>
<evidence type="ECO:0000313" key="3">
    <source>
        <dbReference type="Proteomes" id="UP000789375"/>
    </source>
</evidence>
<gene>
    <name evidence="2" type="ORF">FMOSSE_LOCUS6457</name>
</gene>
<name>A0A9N9FR87_FUNMO</name>
<reference evidence="2" key="1">
    <citation type="submission" date="2021-06" db="EMBL/GenBank/DDBJ databases">
        <authorList>
            <person name="Kallberg Y."/>
            <person name="Tangrot J."/>
            <person name="Rosling A."/>
        </authorList>
    </citation>
    <scope>NUCLEOTIDE SEQUENCE</scope>
    <source>
        <strain evidence="2">87-6 pot B 2015</strain>
    </source>
</reference>
<feature type="compositionally biased region" description="Basic and acidic residues" evidence="1">
    <location>
        <begin position="1"/>
        <end position="12"/>
    </location>
</feature>
<keyword evidence="3" id="KW-1185">Reference proteome</keyword>
<dbReference type="EMBL" id="CAJVPP010001357">
    <property type="protein sequence ID" value="CAG8550792.1"/>
    <property type="molecule type" value="Genomic_DNA"/>
</dbReference>
<feature type="compositionally biased region" description="Polar residues" evidence="1">
    <location>
        <begin position="35"/>
        <end position="48"/>
    </location>
</feature>
<sequence length="58" mass="6742">ESNRSIEYHHNLNEQLDEDLSAKDNTDVSEDSMPNFPSYNENIGANNDQLEEEKLREC</sequence>
<accession>A0A9N9FR87</accession>
<dbReference type="Proteomes" id="UP000789375">
    <property type="component" value="Unassembled WGS sequence"/>
</dbReference>
<proteinExistence type="predicted"/>
<evidence type="ECO:0000256" key="1">
    <source>
        <dbReference type="SAM" id="MobiDB-lite"/>
    </source>
</evidence>
<dbReference type="AlphaFoldDB" id="A0A9N9FR87"/>